<dbReference type="InterPro" id="IPR033900">
    <property type="entry name" value="Gram_neg_porin_domain"/>
</dbReference>
<evidence type="ECO:0000256" key="10">
    <source>
        <dbReference type="ARBA" id="ARBA00023237"/>
    </source>
</evidence>
<dbReference type="Gene3D" id="2.40.160.10">
    <property type="entry name" value="Porin"/>
    <property type="match status" value="1"/>
</dbReference>
<dbReference type="OrthoDB" id="8982743at2"/>
<dbReference type="Proteomes" id="UP000433577">
    <property type="component" value="Chromosome 2"/>
</dbReference>
<comment type="subcellular location">
    <subcellularLocation>
        <location evidence="1">Cell outer membrane</location>
        <topology evidence="1">Multi-pass membrane protein</topology>
    </subcellularLocation>
</comment>
<dbReference type="GO" id="GO:0015288">
    <property type="term" value="F:porin activity"/>
    <property type="evidence" value="ECO:0007669"/>
    <property type="project" value="UniProtKB-KW"/>
</dbReference>
<evidence type="ECO:0000256" key="9">
    <source>
        <dbReference type="ARBA" id="ARBA00023136"/>
    </source>
</evidence>
<dbReference type="PROSITE" id="PS51257">
    <property type="entry name" value="PROKAR_LIPOPROTEIN"/>
    <property type="match status" value="1"/>
</dbReference>
<dbReference type="Pfam" id="PF13609">
    <property type="entry name" value="Porin_4"/>
    <property type="match status" value="1"/>
</dbReference>
<dbReference type="EMBL" id="CP046914">
    <property type="protein sequence ID" value="QGZ63428.1"/>
    <property type="molecule type" value="Genomic_DNA"/>
</dbReference>
<keyword evidence="3" id="KW-0813">Transport</keyword>
<dbReference type="InterPro" id="IPR002299">
    <property type="entry name" value="Porin_Neis"/>
</dbReference>
<keyword evidence="10" id="KW-0998">Cell outer membrane</keyword>
<evidence type="ECO:0000313" key="14">
    <source>
        <dbReference type="Proteomes" id="UP000433577"/>
    </source>
</evidence>
<dbReference type="PANTHER" id="PTHR34501:SF9">
    <property type="entry name" value="MAJOR OUTER MEMBRANE PROTEIN P.IA"/>
    <property type="match status" value="1"/>
</dbReference>
<reference evidence="13 14" key="1">
    <citation type="submission" date="2019-12" db="EMBL/GenBank/DDBJ databases">
        <title>Paraburkholderia acidiphila 7Q-K02 sp. nov and Paraburkholderia acidisoli DHF22 sp. nov., two strains isolated from forest soil.</title>
        <authorList>
            <person name="Gao Z."/>
            <person name="Qiu L."/>
        </authorList>
    </citation>
    <scope>NUCLEOTIDE SEQUENCE [LARGE SCALE GENOMIC DNA]</scope>
    <source>
        <strain evidence="13 14">DHF22</strain>
    </source>
</reference>
<keyword evidence="4" id="KW-1134">Transmembrane beta strand</keyword>
<dbReference type="PRINTS" id="PR00182">
    <property type="entry name" value="ECOLNEIPORIN"/>
</dbReference>
<dbReference type="GO" id="GO:0034220">
    <property type="term" value="P:monoatomic ion transmembrane transport"/>
    <property type="evidence" value="ECO:0007669"/>
    <property type="project" value="InterPro"/>
</dbReference>
<protein>
    <submittedName>
        <fullName evidence="13">Porin</fullName>
    </submittedName>
</protein>
<organism evidence="13 14">
    <name type="scientific">Paraburkholderia acidisoli</name>
    <dbReference type="NCBI Taxonomy" id="2571748"/>
    <lineage>
        <taxon>Bacteria</taxon>
        <taxon>Pseudomonadati</taxon>
        <taxon>Pseudomonadota</taxon>
        <taxon>Betaproteobacteria</taxon>
        <taxon>Burkholderiales</taxon>
        <taxon>Burkholderiaceae</taxon>
        <taxon>Paraburkholderia</taxon>
    </lineage>
</organism>
<dbReference type="GO" id="GO:0009279">
    <property type="term" value="C:cell outer membrane"/>
    <property type="evidence" value="ECO:0007669"/>
    <property type="project" value="UniProtKB-SubCell"/>
</dbReference>
<keyword evidence="8" id="KW-0626">Porin</keyword>
<evidence type="ECO:0000256" key="5">
    <source>
        <dbReference type="ARBA" id="ARBA00022692"/>
    </source>
</evidence>
<gene>
    <name evidence="13" type="ORF">FAZ98_16690</name>
</gene>
<keyword evidence="7" id="KW-0406">Ion transport</keyword>
<keyword evidence="6 11" id="KW-0732">Signal</keyword>
<keyword evidence="9" id="KW-0472">Membrane</keyword>
<dbReference type="RefSeq" id="WP_158952422.1">
    <property type="nucleotide sequence ID" value="NZ_CP046914.1"/>
</dbReference>
<proteinExistence type="predicted"/>
<feature type="signal peptide" evidence="11">
    <location>
        <begin position="1"/>
        <end position="20"/>
    </location>
</feature>
<dbReference type="KEGG" id="pacs:FAZ98_16690"/>
<evidence type="ECO:0000256" key="3">
    <source>
        <dbReference type="ARBA" id="ARBA00022448"/>
    </source>
</evidence>
<sequence length="375" mass="39056">MKKHLFAAGATLAFACSAHAQSNVTLYGLIDTALSWQTNQVGTTAANGRATSSGSSVALGPGFFNGSRWGLSGTEDLGGGLSALFRVEAGFSPTTGVSLQGSREFGRQAYVGLKGSFGQLTLGRQYSVPFETLLPFDTIGWANSSATDVWVQLLAGSRLDNTAKYVFTSGPWKFTAAYSFGGQAGSVSHGSTYAAGLNYQGSVFGAGFTAQQAKDLAGNKQSNLGAGASYVAGPVTLNGYYLYTRRDGAFTPTSGQDFSPTYGGYAALYTNPGNTNIGASSAARTDNVFQLGATWQATPAVQVKAAAIYDFARHVNANGEGGNKLSTFLIGDYFLSKRTDVYLAGAYSKTSSAFNGPFAGEDDSVSATLGLRHRF</sequence>
<evidence type="ECO:0000256" key="8">
    <source>
        <dbReference type="ARBA" id="ARBA00023114"/>
    </source>
</evidence>
<evidence type="ECO:0000256" key="4">
    <source>
        <dbReference type="ARBA" id="ARBA00022452"/>
    </source>
</evidence>
<keyword evidence="5" id="KW-0812">Transmembrane</keyword>
<dbReference type="InterPro" id="IPR023614">
    <property type="entry name" value="Porin_dom_sf"/>
</dbReference>
<keyword evidence="14" id="KW-1185">Reference proteome</keyword>
<evidence type="ECO:0000256" key="1">
    <source>
        <dbReference type="ARBA" id="ARBA00004571"/>
    </source>
</evidence>
<evidence type="ECO:0000256" key="2">
    <source>
        <dbReference type="ARBA" id="ARBA00011233"/>
    </source>
</evidence>
<evidence type="ECO:0000256" key="6">
    <source>
        <dbReference type="ARBA" id="ARBA00022729"/>
    </source>
</evidence>
<dbReference type="InterPro" id="IPR001702">
    <property type="entry name" value="Porin_Gram-ve"/>
</dbReference>
<dbReference type="GO" id="GO:0046930">
    <property type="term" value="C:pore complex"/>
    <property type="evidence" value="ECO:0007669"/>
    <property type="project" value="UniProtKB-KW"/>
</dbReference>
<evidence type="ECO:0000313" key="13">
    <source>
        <dbReference type="EMBL" id="QGZ63428.1"/>
    </source>
</evidence>
<dbReference type="CDD" id="cd00342">
    <property type="entry name" value="gram_neg_porins"/>
    <property type="match status" value="1"/>
</dbReference>
<dbReference type="InterPro" id="IPR050298">
    <property type="entry name" value="Gram-neg_bact_OMP"/>
</dbReference>
<accession>A0A7Z2JGV9</accession>
<dbReference type="SUPFAM" id="SSF56935">
    <property type="entry name" value="Porins"/>
    <property type="match status" value="1"/>
</dbReference>
<dbReference type="PANTHER" id="PTHR34501">
    <property type="entry name" value="PROTEIN YDDL-RELATED"/>
    <property type="match status" value="1"/>
</dbReference>
<feature type="domain" description="Porin" evidence="12">
    <location>
        <begin position="8"/>
        <end position="351"/>
    </location>
</feature>
<dbReference type="AlphaFoldDB" id="A0A7Z2JGV9"/>
<name>A0A7Z2JGV9_9BURK</name>
<comment type="subunit">
    <text evidence="2">Homotrimer.</text>
</comment>
<feature type="chain" id="PRO_5030999899" evidence="11">
    <location>
        <begin position="21"/>
        <end position="375"/>
    </location>
</feature>
<evidence type="ECO:0000259" key="12">
    <source>
        <dbReference type="Pfam" id="PF13609"/>
    </source>
</evidence>
<dbReference type="PRINTS" id="PR00184">
    <property type="entry name" value="NEISSPPORIN"/>
</dbReference>
<evidence type="ECO:0000256" key="7">
    <source>
        <dbReference type="ARBA" id="ARBA00023065"/>
    </source>
</evidence>
<evidence type="ECO:0000256" key="11">
    <source>
        <dbReference type="SAM" id="SignalP"/>
    </source>
</evidence>